<keyword evidence="3" id="KW-1185">Reference proteome</keyword>
<protein>
    <submittedName>
        <fullName evidence="2">Uncharacterized protein</fullName>
    </submittedName>
</protein>
<gene>
    <name evidence="2" type="ORF">COLO4_35840</name>
</gene>
<dbReference type="Proteomes" id="UP000187203">
    <property type="component" value="Unassembled WGS sequence"/>
</dbReference>
<comment type="caution">
    <text evidence="2">The sequence shown here is derived from an EMBL/GenBank/DDBJ whole genome shotgun (WGS) entry which is preliminary data.</text>
</comment>
<name>A0A1R3GD16_9ROSI</name>
<sequence length="70" mass="7787">MSPLLVPPCFAVATSHRSFDGLEKLLGRLLLLASSKIWACFSPKQPLKPSNEHDPNQSLCRSDLRIRPSD</sequence>
<dbReference type="EMBL" id="AWUE01022815">
    <property type="protein sequence ID" value="OMO55956.1"/>
    <property type="molecule type" value="Genomic_DNA"/>
</dbReference>
<proteinExistence type="predicted"/>
<organism evidence="2 3">
    <name type="scientific">Corchorus olitorius</name>
    <dbReference type="NCBI Taxonomy" id="93759"/>
    <lineage>
        <taxon>Eukaryota</taxon>
        <taxon>Viridiplantae</taxon>
        <taxon>Streptophyta</taxon>
        <taxon>Embryophyta</taxon>
        <taxon>Tracheophyta</taxon>
        <taxon>Spermatophyta</taxon>
        <taxon>Magnoliopsida</taxon>
        <taxon>eudicotyledons</taxon>
        <taxon>Gunneridae</taxon>
        <taxon>Pentapetalae</taxon>
        <taxon>rosids</taxon>
        <taxon>malvids</taxon>
        <taxon>Malvales</taxon>
        <taxon>Malvaceae</taxon>
        <taxon>Grewioideae</taxon>
        <taxon>Apeibeae</taxon>
        <taxon>Corchorus</taxon>
    </lineage>
</organism>
<evidence type="ECO:0000313" key="3">
    <source>
        <dbReference type="Proteomes" id="UP000187203"/>
    </source>
</evidence>
<reference evidence="3" key="1">
    <citation type="submission" date="2013-09" db="EMBL/GenBank/DDBJ databases">
        <title>Corchorus olitorius genome sequencing.</title>
        <authorList>
            <person name="Alam M."/>
            <person name="Haque M.S."/>
            <person name="Islam M.S."/>
            <person name="Emdad E.M."/>
            <person name="Islam M.M."/>
            <person name="Ahmed B."/>
            <person name="Halim A."/>
            <person name="Hossen Q.M.M."/>
            <person name="Hossain M.Z."/>
            <person name="Ahmed R."/>
            <person name="Khan M.M."/>
            <person name="Islam R."/>
            <person name="Rashid M.M."/>
            <person name="Khan S.A."/>
            <person name="Rahman M.S."/>
            <person name="Alam M."/>
            <person name="Yahiya A.S."/>
            <person name="Khan M.S."/>
            <person name="Azam M.S."/>
            <person name="Haque T."/>
            <person name="Lashkar M.Z.H."/>
            <person name="Akhand A.I."/>
            <person name="Morshed G."/>
            <person name="Roy S."/>
            <person name="Uddin K.S."/>
            <person name="Rabeya T."/>
            <person name="Hossain A.S."/>
            <person name="Chowdhury A."/>
            <person name="Snigdha A.R."/>
            <person name="Mortoza M.S."/>
            <person name="Matin S.A."/>
            <person name="Hoque S.M.E."/>
            <person name="Islam M.K."/>
            <person name="Roy D.K."/>
            <person name="Haider R."/>
            <person name="Moosa M.M."/>
            <person name="Elias S.M."/>
            <person name="Hasan A.M."/>
            <person name="Jahan S."/>
            <person name="Shafiuddin M."/>
            <person name="Mahmood N."/>
            <person name="Shommy N.S."/>
        </authorList>
    </citation>
    <scope>NUCLEOTIDE SEQUENCE [LARGE SCALE GENOMIC DNA]</scope>
    <source>
        <strain evidence="3">cv. O-4</strain>
    </source>
</reference>
<evidence type="ECO:0000313" key="2">
    <source>
        <dbReference type="EMBL" id="OMO55956.1"/>
    </source>
</evidence>
<accession>A0A1R3GD16</accession>
<feature type="region of interest" description="Disordered" evidence="1">
    <location>
        <begin position="43"/>
        <end position="70"/>
    </location>
</feature>
<dbReference type="AlphaFoldDB" id="A0A1R3GD16"/>
<evidence type="ECO:0000256" key="1">
    <source>
        <dbReference type="SAM" id="MobiDB-lite"/>
    </source>
</evidence>